<sequence length="411" mass="45035">MGKHIIEEASRCLQCKKPLCSKGCPVSTPANLMVEALLEGDMRKAGALLFENNPLTSVCSLICPHEHFCEGHCVLGRKSAPVQVSSIEQYISRYYLEQFQPERPTNGNNAKRIAIVGSGPAGITVAFILARQGFDVTLFESKEKIGGVLQYGIPDFRLPKDILEKLKEKLLGLGVKIRPNTLIGPVIGIDDLFRDEYRAIFIGTGVWNPRPLRLKGETLGHVHYAIHYLKNPSVYSLGQKVAVIGAGNVAMDVARTALRKGARDVTVLYRRGEDDMSATKYEYEYAKVDGVRFRFYTSPEEINDDGVVCVETEVQEGDDGRMRVVPVEGSEFLFEADSIFIAVSQAPRSNLVGLEVGKTGLIITDEDGRTTREGVFASGDVVTGAKTVAEAVSRSKRSARAIMDYVAGLDD</sequence>
<evidence type="ECO:0000313" key="4">
    <source>
        <dbReference type="Proteomes" id="UP001385389"/>
    </source>
</evidence>
<dbReference type="RefSeq" id="WP_338667904.1">
    <property type="nucleotide sequence ID" value="NZ_CP146609.1"/>
</dbReference>
<feature type="domain" description="FAD/NAD(P)-binding" evidence="1">
    <location>
        <begin position="112"/>
        <end position="393"/>
    </location>
</feature>
<name>A0ABZ2IU25_9BACT</name>
<dbReference type="InterPro" id="IPR036188">
    <property type="entry name" value="FAD/NAD-bd_sf"/>
</dbReference>
<dbReference type="PANTHER" id="PTHR42783">
    <property type="entry name" value="GLUTAMATE SYNTHASE [NADPH] SMALL CHAIN"/>
    <property type="match status" value="1"/>
</dbReference>
<reference evidence="3 4" key="1">
    <citation type="submission" date="2024-03" db="EMBL/GenBank/DDBJ databases">
        <title>Phenotype and Genome Characterization of a Sulfate-Reducing Bacterium Pseudodesulfovibrio sp. strain 5S69, isolated from Petroleum Reservoir in Tatarstan (Russia).</title>
        <authorList>
            <person name="Bidzhieva S.K."/>
            <person name="Kadnikov V."/>
            <person name="Tourova T.P."/>
            <person name="Samigullina S.R."/>
            <person name="Sokolova D.S."/>
            <person name="Poltaraus A.B."/>
            <person name="Avtukh A.N."/>
            <person name="Tereshina V.M."/>
            <person name="Mardanov A.V."/>
            <person name="Nazina T.N."/>
        </authorList>
    </citation>
    <scope>NUCLEOTIDE SEQUENCE [LARGE SCALE GENOMIC DNA]</scope>
    <source>
        <strain evidence="3 4">5S69</strain>
    </source>
</reference>
<dbReference type="InterPro" id="IPR028261">
    <property type="entry name" value="DPD_II"/>
</dbReference>
<dbReference type="Pfam" id="PF14691">
    <property type="entry name" value="Fer4_20"/>
    <property type="match status" value="1"/>
</dbReference>
<evidence type="ECO:0000259" key="1">
    <source>
        <dbReference type="Pfam" id="PF07992"/>
    </source>
</evidence>
<gene>
    <name evidence="3" type="ORF">V8V93_17410</name>
</gene>
<evidence type="ECO:0000259" key="2">
    <source>
        <dbReference type="Pfam" id="PF14691"/>
    </source>
</evidence>
<dbReference type="PANTHER" id="PTHR42783:SF3">
    <property type="entry name" value="GLUTAMATE SYNTHASE [NADPH] SMALL CHAIN-RELATED"/>
    <property type="match status" value="1"/>
</dbReference>
<dbReference type="SUPFAM" id="SSF51971">
    <property type="entry name" value="Nucleotide-binding domain"/>
    <property type="match status" value="1"/>
</dbReference>
<protein>
    <submittedName>
        <fullName evidence="3">NAD(P)-dependent oxidoreductase</fullName>
    </submittedName>
</protein>
<dbReference type="PRINTS" id="PR00469">
    <property type="entry name" value="PNDRDTASEII"/>
</dbReference>
<dbReference type="InterPro" id="IPR023753">
    <property type="entry name" value="FAD/NAD-binding_dom"/>
</dbReference>
<feature type="domain" description="Dihydroprymidine dehydrogenase" evidence="2">
    <location>
        <begin position="4"/>
        <end position="96"/>
    </location>
</feature>
<accession>A0ABZ2IU25</accession>
<keyword evidence="4" id="KW-1185">Reference proteome</keyword>
<dbReference type="PRINTS" id="PR00368">
    <property type="entry name" value="FADPNR"/>
</dbReference>
<dbReference type="Pfam" id="PF07992">
    <property type="entry name" value="Pyr_redox_2"/>
    <property type="match status" value="1"/>
</dbReference>
<dbReference type="Proteomes" id="UP001385389">
    <property type="component" value="Chromosome"/>
</dbReference>
<organism evidence="3 4">
    <name type="scientific">Pseudodesulfovibrio methanolicus</name>
    <dbReference type="NCBI Taxonomy" id="3126690"/>
    <lineage>
        <taxon>Bacteria</taxon>
        <taxon>Pseudomonadati</taxon>
        <taxon>Thermodesulfobacteriota</taxon>
        <taxon>Desulfovibrionia</taxon>
        <taxon>Desulfovibrionales</taxon>
        <taxon>Desulfovibrionaceae</taxon>
    </lineage>
</organism>
<dbReference type="Gene3D" id="1.10.1060.10">
    <property type="entry name" value="Alpha-helical ferredoxin"/>
    <property type="match status" value="1"/>
</dbReference>
<evidence type="ECO:0000313" key="3">
    <source>
        <dbReference type="EMBL" id="WWX22211.1"/>
    </source>
</evidence>
<proteinExistence type="predicted"/>
<dbReference type="InterPro" id="IPR009051">
    <property type="entry name" value="Helical_ferredxn"/>
</dbReference>
<dbReference type="SUPFAM" id="SSF46548">
    <property type="entry name" value="alpha-helical ferredoxin"/>
    <property type="match status" value="1"/>
</dbReference>
<dbReference type="EMBL" id="CP146609">
    <property type="protein sequence ID" value="WWX22211.1"/>
    <property type="molecule type" value="Genomic_DNA"/>
</dbReference>
<dbReference type="Gene3D" id="3.50.50.60">
    <property type="entry name" value="FAD/NAD(P)-binding domain"/>
    <property type="match status" value="2"/>
</dbReference>